<dbReference type="Gene3D" id="3.80.10.10">
    <property type="entry name" value="Ribonuclease Inhibitor"/>
    <property type="match status" value="4"/>
</dbReference>
<dbReference type="EMBL" id="NQVE01000175">
    <property type="protein sequence ID" value="RAL42263.1"/>
    <property type="molecule type" value="Genomic_DNA"/>
</dbReference>
<dbReference type="FunFam" id="3.80.10.10:FF:000627">
    <property type="entry name" value="Probable leucine-rich repeat receptor-like protein kinase At2g33170"/>
    <property type="match status" value="1"/>
</dbReference>
<feature type="transmembrane region" description="Helical" evidence="22">
    <location>
        <begin position="758"/>
        <end position="781"/>
    </location>
</feature>
<evidence type="ECO:0000256" key="20">
    <source>
        <dbReference type="ARBA" id="ARBA00048679"/>
    </source>
</evidence>
<dbReference type="InterPro" id="IPR013210">
    <property type="entry name" value="LRR_N_plant-typ"/>
</dbReference>
<dbReference type="Pfam" id="PF13855">
    <property type="entry name" value="LRR_8"/>
    <property type="match status" value="2"/>
</dbReference>
<keyword evidence="13" id="KW-0418">Kinase</keyword>
<dbReference type="SMART" id="SM00369">
    <property type="entry name" value="LRR_TYP"/>
    <property type="match status" value="10"/>
</dbReference>
<evidence type="ECO:0000256" key="8">
    <source>
        <dbReference type="ARBA" id="ARBA00022679"/>
    </source>
</evidence>
<evidence type="ECO:0000256" key="21">
    <source>
        <dbReference type="PROSITE-ProRule" id="PRU10141"/>
    </source>
</evidence>
<keyword evidence="18" id="KW-0325">Glycoprotein</keyword>
<dbReference type="PROSITE" id="PS51450">
    <property type="entry name" value="LRR"/>
    <property type="match status" value="1"/>
</dbReference>
<evidence type="ECO:0000313" key="25">
    <source>
        <dbReference type="EMBL" id="RAL42263.1"/>
    </source>
</evidence>
<gene>
    <name evidence="25" type="ORF">DM860_012046</name>
</gene>
<evidence type="ECO:0000256" key="15">
    <source>
        <dbReference type="ARBA" id="ARBA00022989"/>
    </source>
</evidence>
<organism evidence="25 26">
    <name type="scientific">Cuscuta australis</name>
    <dbReference type="NCBI Taxonomy" id="267555"/>
    <lineage>
        <taxon>Eukaryota</taxon>
        <taxon>Viridiplantae</taxon>
        <taxon>Streptophyta</taxon>
        <taxon>Embryophyta</taxon>
        <taxon>Tracheophyta</taxon>
        <taxon>Spermatophyta</taxon>
        <taxon>Magnoliopsida</taxon>
        <taxon>eudicotyledons</taxon>
        <taxon>Gunneridae</taxon>
        <taxon>Pentapetalae</taxon>
        <taxon>asterids</taxon>
        <taxon>lamiids</taxon>
        <taxon>Solanales</taxon>
        <taxon>Convolvulaceae</taxon>
        <taxon>Cuscuteae</taxon>
        <taxon>Cuscuta</taxon>
        <taxon>Cuscuta subgen. Grammica</taxon>
        <taxon>Cuscuta sect. Cleistogrammica</taxon>
    </lineage>
</organism>
<feature type="signal peptide" evidence="23">
    <location>
        <begin position="1"/>
        <end position="24"/>
    </location>
</feature>
<keyword evidence="6" id="KW-0597">Phosphoprotein</keyword>
<evidence type="ECO:0000256" key="23">
    <source>
        <dbReference type="SAM" id="SignalP"/>
    </source>
</evidence>
<comment type="similarity">
    <text evidence="2">Belongs to the protein kinase superfamily. Ser/Thr protein kinase family.</text>
</comment>
<dbReference type="SMART" id="SM00365">
    <property type="entry name" value="LRR_SD22"/>
    <property type="match status" value="4"/>
</dbReference>
<dbReference type="Gene3D" id="1.10.510.10">
    <property type="entry name" value="Transferase(Phosphotransferase) domain 1"/>
    <property type="match status" value="1"/>
</dbReference>
<dbReference type="PRINTS" id="PR00019">
    <property type="entry name" value="LEURICHRPT"/>
</dbReference>
<dbReference type="SUPFAM" id="SSF52047">
    <property type="entry name" value="RNI-like"/>
    <property type="match status" value="1"/>
</dbReference>
<dbReference type="InterPro" id="IPR051809">
    <property type="entry name" value="Plant_receptor-like_S/T_kinase"/>
</dbReference>
<dbReference type="GO" id="GO:0006952">
    <property type="term" value="P:defense response"/>
    <property type="evidence" value="ECO:0007669"/>
    <property type="project" value="UniProtKB-ARBA"/>
</dbReference>
<dbReference type="PROSITE" id="PS00107">
    <property type="entry name" value="PROTEIN_KINASE_ATP"/>
    <property type="match status" value="1"/>
</dbReference>
<dbReference type="InterPro" id="IPR032675">
    <property type="entry name" value="LRR_dom_sf"/>
</dbReference>
<keyword evidence="26" id="KW-1185">Reference proteome</keyword>
<comment type="catalytic activity">
    <reaction evidence="20">
        <text>L-seryl-[protein] + ATP = O-phospho-L-seryl-[protein] + ADP + H(+)</text>
        <dbReference type="Rhea" id="RHEA:17989"/>
        <dbReference type="Rhea" id="RHEA-COMP:9863"/>
        <dbReference type="Rhea" id="RHEA-COMP:11604"/>
        <dbReference type="ChEBI" id="CHEBI:15378"/>
        <dbReference type="ChEBI" id="CHEBI:29999"/>
        <dbReference type="ChEBI" id="CHEBI:30616"/>
        <dbReference type="ChEBI" id="CHEBI:83421"/>
        <dbReference type="ChEBI" id="CHEBI:456216"/>
        <dbReference type="EC" id="2.7.11.1"/>
    </reaction>
</comment>
<dbReference type="InterPro" id="IPR008271">
    <property type="entry name" value="Ser/Thr_kinase_AS"/>
</dbReference>
<evidence type="ECO:0000256" key="17">
    <source>
        <dbReference type="ARBA" id="ARBA00023170"/>
    </source>
</evidence>
<dbReference type="AlphaFoldDB" id="A0A328DEB1"/>
<evidence type="ECO:0000259" key="24">
    <source>
        <dbReference type="PROSITE" id="PS50011"/>
    </source>
</evidence>
<comment type="caution">
    <text evidence="25">The sequence shown here is derived from an EMBL/GenBank/DDBJ whole genome shotgun (WGS) entry which is preliminary data.</text>
</comment>
<dbReference type="PANTHER" id="PTHR27008">
    <property type="entry name" value="OS04G0122200 PROTEIN"/>
    <property type="match status" value="1"/>
</dbReference>
<evidence type="ECO:0000256" key="11">
    <source>
        <dbReference type="ARBA" id="ARBA00022737"/>
    </source>
</evidence>
<dbReference type="InterPro" id="IPR011009">
    <property type="entry name" value="Kinase-like_dom_sf"/>
</dbReference>
<evidence type="ECO:0000256" key="5">
    <source>
        <dbReference type="ARBA" id="ARBA00022527"/>
    </source>
</evidence>
<evidence type="ECO:0000256" key="7">
    <source>
        <dbReference type="ARBA" id="ARBA00022614"/>
    </source>
</evidence>
<sequence>METSLYLWVFFIVLQHYCVKNCSSAFSSSTDEAALLSLKPHMISVPSSLETNWSTGSPVCDWLGVTCNSHSPRRVTALNLSNLNLTGELPPHLGNLSFLTSLDLSNNNFRGTLPAELASLHQLRLLQLNDNGFGGQIPEWLGTLSGLQRLSLSDNKFVGEIPPSFANLSKLEQLEAFSNSIEGNIGGWIWKLGSLKFLDLSMNKLSGAFPSQLFNISTLQHIALGDNNLLGNLPFDMCRRLPLLEVFVLANNALGGQIPSGLSNCSQLHELTLSSNRFDGVIPQGIWKLEKLEQLYLGQNGFSKGVIPQEIGHLRNLKGLGLGGTQLTGLIPVALFNISTLEDVHLEHNSLHGEIPKEISKLHQVTYINLSNNTLSGPIPVGIGNMSNVIGLHLYGNHLSGTIPSSISNLTQLQSLQLIGNELVGEIPLFLGDLRFLDFLNLGYNNLTSQGLSFITSLTRCQDLKVLIVSGNPLNGNIPTSIGNFSSLEKFYADGCNISGIIPGEIGNSSELILLSLNYNNLTGPVPRTMKGIQGLFLQGNAIDGSSLHALCEFHSLLNLNLINNNLSGSIPECLGAITSLRYLLLGDNKLTTIPPGVWNLRDIMELNVSANSIHGPISSLMKNLKAAIKIDLSKNQFTGEIPDIFSEMLDMQHLYLGHNKLTGSIPSSLGKAISLEVLDLSHNNISGSIPRSLENLKHLAKLDLSFNHLSGEIPSGGPFKNITNLFFSFNKELCGDPRFHVPPCPHHSTNSLGPRKILLLVLIPVVGSTLLVLALVLIFIRRRYGRKDQNAGRIESGWYKEMERISYHELVEATSKFSQGNLLGSGSFSHVYKGILRDGTLVAIKVFNLQMDDIFRSFEVECEVLRNVRHRNLTKVISSCCTEEFKALVLQYMPKGSLEQWLYSHNYFLSFIQRLDILIDVACALEYLHYGCSPPIVHRDLKPSNVLLDEDMVAHVSDFGIAKLLVEGQSINHTNTLATIGYIAPEYGSHGMVSTKCDVYSFGIITMELFTRTKPNDEIFCADSSLREWIKSCTPHAVIQVADANLVRPDEHQKLKVLSSILELALLCSMESPNERMGMKYVLVELNKIRREFLSHCHR</sequence>
<dbReference type="InterPro" id="IPR001611">
    <property type="entry name" value="Leu-rich_rpt"/>
</dbReference>
<dbReference type="FunFam" id="3.80.10.10:FF:000095">
    <property type="entry name" value="LRR receptor-like serine/threonine-protein kinase GSO1"/>
    <property type="match status" value="2"/>
</dbReference>
<dbReference type="EC" id="2.7.11.1" evidence="3"/>
<dbReference type="GO" id="GO:0051707">
    <property type="term" value="P:response to other organism"/>
    <property type="evidence" value="ECO:0007669"/>
    <property type="project" value="UniProtKB-ARBA"/>
</dbReference>
<evidence type="ECO:0000256" key="2">
    <source>
        <dbReference type="ARBA" id="ARBA00008684"/>
    </source>
</evidence>
<dbReference type="PROSITE" id="PS50011">
    <property type="entry name" value="PROTEIN_KINASE_DOM"/>
    <property type="match status" value="1"/>
</dbReference>
<dbReference type="SUPFAM" id="SSF56112">
    <property type="entry name" value="Protein kinase-like (PK-like)"/>
    <property type="match status" value="1"/>
</dbReference>
<dbReference type="Proteomes" id="UP000249390">
    <property type="component" value="Unassembled WGS sequence"/>
</dbReference>
<dbReference type="SMART" id="SM00220">
    <property type="entry name" value="S_TKc"/>
    <property type="match status" value="1"/>
</dbReference>
<dbReference type="InterPro" id="IPR000719">
    <property type="entry name" value="Prot_kinase_dom"/>
</dbReference>
<evidence type="ECO:0000256" key="3">
    <source>
        <dbReference type="ARBA" id="ARBA00012513"/>
    </source>
</evidence>
<keyword evidence="9 22" id="KW-0812">Transmembrane</keyword>
<keyword evidence="15 22" id="KW-1133">Transmembrane helix</keyword>
<keyword evidence="17" id="KW-0675">Receptor</keyword>
<evidence type="ECO:0000256" key="6">
    <source>
        <dbReference type="ARBA" id="ARBA00022553"/>
    </source>
</evidence>
<keyword evidence="5" id="KW-0723">Serine/threonine-protein kinase</keyword>
<keyword evidence="8" id="KW-0808">Transferase</keyword>
<dbReference type="FunFam" id="3.30.200.20:FF:000661">
    <property type="entry name" value="Serine-threonine protein kinase plant-type"/>
    <property type="match status" value="1"/>
</dbReference>
<dbReference type="InterPro" id="IPR017441">
    <property type="entry name" value="Protein_kinase_ATP_BS"/>
</dbReference>
<feature type="chain" id="PRO_5016270851" description="non-specific serine/threonine protein kinase" evidence="23">
    <location>
        <begin position="25"/>
        <end position="1100"/>
    </location>
</feature>
<dbReference type="PROSITE" id="PS00108">
    <property type="entry name" value="PROTEIN_KINASE_ST"/>
    <property type="match status" value="1"/>
</dbReference>
<evidence type="ECO:0000256" key="19">
    <source>
        <dbReference type="ARBA" id="ARBA00047899"/>
    </source>
</evidence>
<name>A0A328DEB1_9ASTE</name>
<protein>
    <recommendedName>
        <fullName evidence="3">non-specific serine/threonine protein kinase</fullName>
        <ecNumber evidence="3">2.7.11.1</ecNumber>
    </recommendedName>
</protein>
<evidence type="ECO:0000256" key="9">
    <source>
        <dbReference type="ARBA" id="ARBA00022692"/>
    </source>
</evidence>
<keyword evidence="14 21" id="KW-0067">ATP-binding</keyword>
<evidence type="ECO:0000256" key="16">
    <source>
        <dbReference type="ARBA" id="ARBA00023136"/>
    </source>
</evidence>
<dbReference type="GO" id="GO:0005524">
    <property type="term" value="F:ATP binding"/>
    <property type="evidence" value="ECO:0007669"/>
    <property type="project" value="UniProtKB-UniRule"/>
</dbReference>
<keyword evidence="7" id="KW-0433">Leucine-rich repeat</keyword>
<evidence type="ECO:0000256" key="4">
    <source>
        <dbReference type="ARBA" id="ARBA00022475"/>
    </source>
</evidence>
<keyword evidence="16 22" id="KW-0472">Membrane</keyword>
<evidence type="ECO:0000313" key="26">
    <source>
        <dbReference type="Proteomes" id="UP000249390"/>
    </source>
</evidence>
<dbReference type="InterPro" id="IPR003591">
    <property type="entry name" value="Leu-rich_rpt_typical-subtyp"/>
</dbReference>
<proteinExistence type="inferred from homology"/>
<dbReference type="Pfam" id="PF08263">
    <property type="entry name" value="LRRNT_2"/>
    <property type="match status" value="1"/>
</dbReference>
<reference evidence="25 26" key="1">
    <citation type="submission" date="2018-06" db="EMBL/GenBank/DDBJ databases">
        <title>The Genome of Cuscuta australis (Dodder) Provides Insight into the Evolution of Plant Parasitism.</title>
        <authorList>
            <person name="Liu H."/>
        </authorList>
    </citation>
    <scope>NUCLEOTIDE SEQUENCE [LARGE SCALE GENOMIC DNA]</scope>
    <source>
        <strain evidence="26">cv. Yunnan</strain>
        <tissue evidence="25">Vines</tissue>
    </source>
</reference>
<dbReference type="InterPro" id="IPR001245">
    <property type="entry name" value="Ser-Thr/Tyr_kinase_cat_dom"/>
</dbReference>
<dbReference type="PANTHER" id="PTHR27008:SF602">
    <property type="entry name" value="LRR RECEPTOR-LIKE SERINE_THREONINE-PROTEIN KINASE EFR"/>
    <property type="match status" value="1"/>
</dbReference>
<dbReference type="GO" id="GO:0004674">
    <property type="term" value="F:protein serine/threonine kinase activity"/>
    <property type="evidence" value="ECO:0007669"/>
    <property type="project" value="UniProtKB-KW"/>
</dbReference>
<dbReference type="Gene3D" id="3.30.200.20">
    <property type="entry name" value="Phosphorylase Kinase, domain 1"/>
    <property type="match status" value="1"/>
</dbReference>
<evidence type="ECO:0000256" key="12">
    <source>
        <dbReference type="ARBA" id="ARBA00022741"/>
    </source>
</evidence>
<accession>A0A328DEB1</accession>
<comment type="catalytic activity">
    <reaction evidence="19">
        <text>L-threonyl-[protein] + ATP = O-phospho-L-threonyl-[protein] + ADP + H(+)</text>
        <dbReference type="Rhea" id="RHEA:46608"/>
        <dbReference type="Rhea" id="RHEA-COMP:11060"/>
        <dbReference type="Rhea" id="RHEA-COMP:11605"/>
        <dbReference type="ChEBI" id="CHEBI:15378"/>
        <dbReference type="ChEBI" id="CHEBI:30013"/>
        <dbReference type="ChEBI" id="CHEBI:30616"/>
        <dbReference type="ChEBI" id="CHEBI:61977"/>
        <dbReference type="ChEBI" id="CHEBI:456216"/>
        <dbReference type="EC" id="2.7.11.1"/>
    </reaction>
</comment>
<dbReference type="GO" id="GO:0005886">
    <property type="term" value="C:plasma membrane"/>
    <property type="evidence" value="ECO:0007669"/>
    <property type="project" value="UniProtKB-SubCell"/>
</dbReference>
<evidence type="ECO:0000256" key="10">
    <source>
        <dbReference type="ARBA" id="ARBA00022729"/>
    </source>
</evidence>
<evidence type="ECO:0000256" key="18">
    <source>
        <dbReference type="ARBA" id="ARBA00023180"/>
    </source>
</evidence>
<feature type="binding site" evidence="21">
    <location>
        <position position="846"/>
    </location>
    <ligand>
        <name>ATP</name>
        <dbReference type="ChEBI" id="CHEBI:30616"/>
    </ligand>
</feature>
<dbReference type="Pfam" id="PF07714">
    <property type="entry name" value="PK_Tyr_Ser-Thr"/>
    <property type="match status" value="1"/>
</dbReference>
<keyword evidence="12 21" id="KW-0547">Nucleotide-binding</keyword>
<evidence type="ECO:0000256" key="22">
    <source>
        <dbReference type="SAM" id="Phobius"/>
    </source>
</evidence>
<comment type="subcellular location">
    <subcellularLocation>
        <location evidence="1">Cell membrane</location>
        <topology evidence="1">Single-pass membrane protein</topology>
    </subcellularLocation>
</comment>
<evidence type="ECO:0000256" key="13">
    <source>
        <dbReference type="ARBA" id="ARBA00022777"/>
    </source>
</evidence>
<keyword evidence="11" id="KW-0677">Repeat</keyword>
<evidence type="ECO:0000256" key="1">
    <source>
        <dbReference type="ARBA" id="ARBA00004162"/>
    </source>
</evidence>
<dbReference type="Pfam" id="PF00560">
    <property type="entry name" value="LRR_1"/>
    <property type="match status" value="10"/>
</dbReference>
<dbReference type="FunFam" id="1.10.510.10:FF:000358">
    <property type="entry name" value="Putative leucine-rich repeat receptor-like serine/threonine-protein kinase"/>
    <property type="match status" value="1"/>
</dbReference>
<keyword evidence="4" id="KW-1003">Cell membrane</keyword>
<dbReference type="SUPFAM" id="SSF52058">
    <property type="entry name" value="L domain-like"/>
    <property type="match status" value="2"/>
</dbReference>
<feature type="domain" description="Protein kinase" evidence="24">
    <location>
        <begin position="818"/>
        <end position="1095"/>
    </location>
</feature>
<evidence type="ECO:0000256" key="14">
    <source>
        <dbReference type="ARBA" id="ARBA00022840"/>
    </source>
</evidence>
<keyword evidence="10 23" id="KW-0732">Signal</keyword>